<gene>
    <name evidence="2" type="primary">EAI_04805</name>
    <name evidence="2" type="ORF">TNCV_1012521</name>
</gene>
<dbReference type="GO" id="GO:0006303">
    <property type="term" value="P:double-strand break repair via nonhomologous end joining"/>
    <property type="evidence" value="ECO:0007669"/>
    <property type="project" value="TreeGrafter"/>
</dbReference>
<dbReference type="GO" id="GO:0005634">
    <property type="term" value="C:nucleus"/>
    <property type="evidence" value="ECO:0007669"/>
    <property type="project" value="TreeGrafter"/>
</dbReference>
<evidence type="ECO:0000313" key="2">
    <source>
        <dbReference type="EMBL" id="GFY24199.1"/>
    </source>
</evidence>
<dbReference type="GO" id="GO:0000014">
    <property type="term" value="F:single-stranded DNA endodeoxyribonuclease activity"/>
    <property type="evidence" value="ECO:0007669"/>
    <property type="project" value="TreeGrafter"/>
</dbReference>
<dbReference type="InterPro" id="IPR052709">
    <property type="entry name" value="Transposase-MT_Hybrid"/>
</dbReference>
<dbReference type="GO" id="GO:0046975">
    <property type="term" value="F:histone H3K36 methyltransferase activity"/>
    <property type="evidence" value="ECO:0007669"/>
    <property type="project" value="TreeGrafter"/>
</dbReference>
<evidence type="ECO:0000313" key="3">
    <source>
        <dbReference type="Proteomes" id="UP000887159"/>
    </source>
</evidence>
<comment type="caution">
    <text evidence="2">The sequence shown here is derived from an EMBL/GenBank/DDBJ whole genome shotgun (WGS) entry which is preliminary data.</text>
</comment>
<dbReference type="GO" id="GO:0015074">
    <property type="term" value="P:DNA integration"/>
    <property type="evidence" value="ECO:0007669"/>
    <property type="project" value="TreeGrafter"/>
</dbReference>
<name>A0A8X7BAV6_TRICX</name>
<reference evidence="2" key="1">
    <citation type="submission" date="2020-08" db="EMBL/GenBank/DDBJ databases">
        <title>Multicomponent nature underlies the extraordinary mechanical properties of spider dragline silk.</title>
        <authorList>
            <person name="Kono N."/>
            <person name="Nakamura H."/>
            <person name="Mori M."/>
            <person name="Yoshida Y."/>
            <person name="Ohtoshi R."/>
            <person name="Malay A.D."/>
            <person name="Moran D.A.P."/>
            <person name="Tomita M."/>
            <person name="Numata K."/>
            <person name="Arakawa K."/>
        </authorList>
    </citation>
    <scope>NUCLEOTIDE SEQUENCE</scope>
</reference>
<dbReference type="AlphaFoldDB" id="A0A8X7BAV6"/>
<dbReference type="EMBL" id="BMAU01021369">
    <property type="protein sequence ID" value="GFY24199.1"/>
    <property type="molecule type" value="Genomic_DNA"/>
</dbReference>
<dbReference type="GO" id="GO:0044547">
    <property type="term" value="F:DNA topoisomerase binding"/>
    <property type="evidence" value="ECO:0007669"/>
    <property type="project" value="TreeGrafter"/>
</dbReference>
<dbReference type="GO" id="GO:0035861">
    <property type="term" value="C:site of double-strand break"/>
    <property type="evidence" value="ECO:0007669"/>
    <property type="project" value="TreeGrafter"/>
</dbReference>
<protein>
    <submittedName>
        <fullName evidence="2">Histone-lysine N-methyltransferase SETMAR</fullName>
    </submittedName>
</protein>
<dbReference type="Proteomes" id="UP000887159">
    <property type="component" value="Unassembled WGS sequence"/>
</dbReference>
<dbReference type="GO" id="GO:0003697">
    <property type="term" value="F:single-stranded DNA binding"/>
    <property type="evidence" value="ECO:0007669"/>
    <property type="project" value="TreeGrafter"/>
</dbReference>
<dbReference type="InterPro" id="IPR041426">
    <property type="entry name" value="Mos1_HTH"/>
</dbReference>
<dbReference type="GO" id="GO:0042800">
    <property type="term" value="F:histone H3K4 methyltransferase activity"/>
    <property type="evidence" value="ECO:0007669"/>
    <property type="project" value="TreeGrafter"/>
</dbReference>
<dbReference type="GO" id="GO:0031297">
    <property type="term" value="P:replication fork processing"/>
    <property type="evidence" value="ECO:0007669"/>
    <property type="project" value="TreeGrafter"/>
</dbReference>
<dbReference type="GO" id="GO:0000793">
    <property type="term" value="C:condensed chromosome"/>
    <property type="evidence" value="ECO:0007669"/>
    <property type="project" value="TreeGrafter"/>
</dbReference>
<dbReference type="PANTHER" id="PTHR46060:SF2">
    <property type="entry name" value="HISTONE-LYSINE N-METHYLTRANSFERASE SETMAR"/>
    <property type="match status" value="1"/>
</dbReference>
<dbReference type="Pfam" id="PF17906">
    <property type="entry name" value="HTH_48"/>
    <property type="match status" value="1"/>
</dbReference>
<keyword evidence="3" id="KW-1185">Reference proteome</keyword>
<dbReference type="GO" id="GO:0003690">
    <property type="term" value="F:double-stranded DNA binding"/>
    <property type="evidence" value="ECO:0007669"/>
    <property type="project" value="TreeGrafter"/>
</dbReference>
<proteinExistence type="predicted"/>
<sequence>MSPMFRCKANSGNCSRASKNAIQGAEIANGVYGADTVTANYVQFWFRRFRSGIFDVKDAPRTSRSFIENVDKITEIIEVDRHRSIAKELKIDHKTAFSHLCKFGFKKKLHVWVPHQLTPKT</sequence>
<evidence type="ECO:0000259" key="1">
    <source>
        <dbReference type="Pfam" id="PF17906"/>
    </source>
</evidence>
<feature type="domain" description="Mos1 transposase HTH" evidence="1">
    <location>
        <begin position="19"/>
        <end position="52"/>
    </location>
</feature>
<dbReference type="PANTHER" id="PTHR46060">
    <property type="entry name" value="MARINER MOS1 TRANSPOSASE-LIKE PROTEIN"/>
    <property type="match status" value="1"/>
</dbReference>
<dbReference type="GO" id="GO:0044774">
    <property type="term" value="P:mitotic DNA integrity checkpoint signaling"/>
    <property type="evidence" value="ECO:0007669"/>
    <property type="project" value="TreeGrafter"/>
</dbReference>
<organism evidence="2 3">
    <name type="scientific">Trichonephila clavipes</name>
    <name type="common">Golden silk orbweaver</name>
    <name type="synonym">Nephila clavipes</name>
    <dbReference type="NCBI Taxonomy" id="2585209"/>
    <lineage>
        <taxon>Eukaryota</taxon>
        <taxon>Metazoa</taxon>
        <taxon>Ecdysozoa</taxon>
        <taxon>Arthropoda</taxon>
        <taxon>Chelicerata</taxon>
        <taxon>Arachnida</taxon>
        <taxon>Araneae</taxon>
        <taxon>Araneomorphae</taxon>
        <taxon>Entelegynae</taxon>
        <taxon>Araneoidea</taxon>
        <taxon>Nephilidae</taxon>
        <taxon>Trichonephila</taxon>
    </lineage>
</organism>
<accession>A0A8X7BAV6</accession>
<dbReference type="GO" id="GO:0000729">
    <property type="term" value="P:DNA double-strand break processing"/>
    <property type="evidence" value="ECO:0007669"/>
    <property type="project" value="TreeGrafter"/>
</dbReference>